<dbReference type="Gene3D" id="3.40.50.620">
    <property type="entry name" value="HUPs"/>
    <property type="match status" value="1"/>
</dbReference>
<reference evidence="3 4" key="1">
    <citation type="journal article" date="2012" name="J. Bacteriol.">
        <title>Draft Genome Sequence of the Extremely Halophilic Archaeon Halogranum salarium B-1T.</title>
        <authorList>
            <person name="Kim K.K."/>
            <person name="Lee K.C."/>
            <person name="Lee J.S."/>
        </authorList>
    </citation>
    <scope>NUCLEOTIDE SEQUENCE [LARGE SCALE GENOMIC DNA]</scope>
    <source>
        <strain evidence="3 4">B-1</strain>
    </source>
</reference>
<dbReference type="eggNOG" id="arCOG02053">
    <property type="taxonomic scope" value="Archaea"/>
</dbReference>
<evidence type="ECO:0000313" key="3">
    <source>
        <dbReference type="EMBL" id="EJN57347.1"/>
    </source>
</evidence>
<accession>J3ETB4</accession>
<dbReference type="InterPro" id="IPR006015">
    <property type="entry name" value="Universal_stress_UspA"/>
</dbReference>
<proteinExistence type="inferred from homology"/>
<name>J3ETB4_9EURY</name>
<organism evidence="3 4">
    <name type="scientific">Halogranum salarium B-1</name>
    <dbReference type="NCBI Taxonomy" id="1210908"/>
    <lineage>
        <taxon>Archaea</taxon>
        <taxon>Methanobacteriati</taxon>
        <taxon>Methanobacteriota</taxon>
        <taxon>Stenosarchaea group</taxon>
        <taxon>Halobacteria</taxon>
        <taxon>Halobacteriales</taxon>
        <taxon>Haloferacaceae</taxon>
    </lineage>
</organism>
<dbReference type="CDD" id="cd00293">
    <property type="entry name" value="USP-like"/>
    <property type="match status" value="1"/>
</dbReference>
<dbReference type="Proteomes" id="UP000007813">
    <property type="component" value="Unassembled WGS sequence"/>
</dbReference>
<comment type="similarity">
    <text evidence="1">Belongs to the universal stress protein A family.</text>
</comment>
<dbReference type="RefSeq" id="WP_009367759.1">
    <property type="nucleotide sequence ID" value="NZ_ALJD01000014.1"/>
</dbReference>
<dbReference type="PANTHER" id="PTHR46268:SF6">
    <property type="entry name" value="UNIVERSAL STRESS PROTEIN UP12"/>
    <property type="match status" value="1"/>
</dbReference>
<dbReference type="EMBL" id="ALJD01000014">
    <property type="protein sequence ID" value="EJN57347.1"/>
    <property type="molecule type" value="Genomic_DNA"/>
</dbReference>
<evidence type="ECO:0000313" key="4">
    <source>
        <dbReference type="Proteomes" id="UP000007813"/>
    </source>
</evidence>
<comment type="caution">
    <text evidence="3">The sequence shown here is derived from an EMBL/GenBank/DDBJ whole genome shotgun (WGS) entry which is preliminary data.</text>
</comment>
<dbReference type="PIRSF" id="PIRSF006276">
    <property type="entry name" value="UspA"/>
    <property type="match status" value="1"/>
</dbReference>
<gene>
    <name evidence="3" type="ORF">HSB1_43100</name>
</gene>
<feature type="domain" description="UspA" evidence="2">
    <location>
        <begin position="1"/>
        <end position="145"/>
    </location>
</feature>
<dbReference type="Pfam" id="PF00582">
    <property type="entry name" value="Usp"/>
    <property type="match status" value="1"/>
</dbReference>
<dbReference type="OrthoDB" id="105697at2157"/>
<evidence type="ECO:0000256" key="1">
    <source>
        <dbReference type="ARBA" id="ARBA00008791"/>
    </source>
</evidence>
<dbReference type="PRINTS" id="PR01438">
    <property type="entry name" value="UNVRSLSTRESS"/>
</dbReference>
<sequence length="149" mass="15875">MYDRILLPTDGSDGTQTAVEQAIEHAKTYDAELHVLHVVDQSVVDLTATPATGGIAADVLREQFDDEGQTLVETVAAQATQAGVPTTTEVVDYGHPHEKITSYATDHGIDLIVLGTHGRSGIDRHLLGSVAEKVIRTAEVPVLVVQLAE</sequence>
<evidence type="ECO:0000259" key="2">
    <source>
        <dbReference type="Pfam" id="PF00582"/>
    </source>
</evidence>
<protein>
    <submittedName>
        <fullName evidence="3">UspA domain protein</fullName>
    </submittedName>
</protein>
<dbReference type="InterPro" id="IPR014729">
    <property type="entry name" value="Rossmann-like_a/b/a_fold"/>
</dbReference>
<dbReference type="PANTHER" id="PTHR46268">
    <property type="entry name" value="STRESS RESPONSE PROTEIN NHAX"/>
    <property type="match status" value="1"/>
</dbReference>
<dbReference type="AlphaFoldDB" id="J3ETB4"/>
<dbReference type="InterPro" id="IPR006016">
    <property type="entry name" value="UspA"/>
</dbReference>
<dbReference type="SUPFAM" id="SSF52402">
    <property type="entry name" value="Adenine nucleotide alpha hydrolases-like"/>
    <property type="match status" value="1"/>
</dbReference>